<evidence type="ECO:0000313" key="2">
    <source>
        <dbReference type="Proteomes" id="UP001526201"/>
    </source>
</evidence>
<sequence length="188" mass="21329">MDEDYPERRHTAYHEAGHAIAAIKTPRGAVEHIDICDRNNNDAESGGTNCSSVTADDAFRVYGGPWAHVKFYRPADALTFYDVLTCIYANNDDQDLFIHYAERDAEIFTAETFEDWHERADGVMSAAWEAQEVQNLAEEMLARAKKIRLSNGQLLIRDSWRDRWVCKDFVPAPEEGKGLVGPLPPFNH</sequence>
<proteinExistence type="predicted"/>
<dbReference type="InterPro" id="IPR037219">
    <property type="entry name" value="Peptidase_M41-like"/>
</dbReference>
<organism evidence="1 2">
    <name type="scientific">Mycolicibacterium komossense</name>
    <dbReference type="NCBI Taxonomy" id="1779"/>
    <lineage>
        <taxon>Bacteria</taxon>
        <taxon>Bacillati</taxon>
        <taxon>Actinomycetota</taxon>
        <taxon>Actinomycetes</taxon>
        <taxon>Mycobacteriales</taxon>
        <taxon>Mycobacteriaceae</taxon>
        <taxon>Mycolicibacterium</taxon>
    </lineage>
</organism>
<dbReference type="SUPFAM" id="SSF140990">
    <property type="entry name" value="FtsH protease domain-like"/>
    <property type="match status" value="1"/>
</dbReference>
<gene>
    <name evidence="1" type="ORF">H7J73_00105</name>
</gene>
<accession>A0ABT3C4R8</accession>
<dbReference type="Proteomes" id="UP001526201">
    <property type="component" value="Unassembled WGS sequence"/>
</dbReference>
<dbReference type="Gene3D" id="1.20.58.760">
    <property type="entry name" value="Peptidase M41"/>
    <property type="match status" value="1"/>
</dbReference>
<dbReference type="RefSeq" id="WP_264065180.1">
    <property type="nucleotide sequence ID" value="NZ_JACKTY010000004.1"/>
</dbReference>
<keyword evidence="2" id="KW-1185">Reference proteome</keyword>
<reference evidence="1 2" key="1">
    <citation type="journal article" date="2022" name="BMC Genomics">
        <title>Comparative genome analysis of mycobacteria focusing on tRNA and non-coding RNA.</title>
        <authorList>
            <person name="Behra P.R.K."/>
            <person name="Pettersson B.M.F."/>
            <person name="Ramesh M."/>
            <person name="Das S."/>
            <person name="Dasgupta S."/>
            <person name="Kirsebom L.A."/>
        </authorList>
    </citation>
    <scope>NUCLEOTIDE SEQUENCE [LARGE SCALE GENOMIC DNA]</scope>
    <source>
        <strain evidence="1 2">DSM 44078</strain>
    </source>
</reference>
<evidence type="ECO:0000313" key="1">
    <source>
        <dbReference type="EMBL" id="MCV7224449.1"/>
    </source>
</evidence>
<evidence type="ECO:0008006" key="3">
    <source>
        <dbReference type="Google" id="ProtNLM"/>
    </source>
</evidence>
<comment type="caution">
    <text evidence="1">The sequence shown here is derived from an EMBL/GenBank/DDBJ whole genome shotgun (WGS) entry which is preliminary data.</text>
</comment>
<name>A0ABT3C4R8_9MYCO</name>
<dbReference type="EMBL" id="JACKTY010000004">
    <property type="protein sequence ID" value="MCV7224449.1"/>
    <property type="molecule type" value="Genomic_DNA"/>
</dbReference>
<protein>
    <recommendedName>
        <fullName evidence="3">Peptidase M41 domain-containing protein</fullName>
    </recommendedName>
</protein>